<dbReference type="GO" id="GO:0016020">
    <property type="term" value="C:membrane"/>
    <property type="evidence" value="ECO:0007669"/>
    <property type="project" value="TreeGrafter"/>
</dbReference>
<keyword evidence="1" id="KW-0677">Repeat</keyword>
<dbReference type="FunCoup" id="A0A409W506">
    <property type="interactions" value="5"/>
</dbReference>
<evidence type="ECO:0000313" key="5">
    <source>
        <dbReference type="Proteomes" id="UP000284842"/>
    </source>
</evidence>
<protein>
    <recommendedName>
        <fullName evidence="3">F-box domain-containing protein</fullName>
    </recommendedName>
</protein>
<name>A0A409W506_9AGAR</name>
<dbReference type="Gene3D" id="1.25.40.10">
    <property type="entry name" value="Tetratricopeptide repeat domain"/>
    <property type="match status" value="1"/>
</dbReference>
<keyword evidence="5" id="KW-1185">Reference proteome</keyword>
<dbReference type="STRING" id="181874.A0A409W506"/>
<evidence type="ECO:0000256" key="2">
    <source>
        <dbReference type="ARBA" id="ARBA00022803"/>
    </source>
</evidence>
<evidence type="ECO:0000256" key="1">
    <source>
        <dbReference type="ARBA" id="ARBA00022737"/>
    </source>
</evidence>
<dbReference type="InterPro" id="IPR011990">
    <property type="entry name" value="TPR-like_helical_dom_sf"/>
</dbReference>
<dbReference type="EMBL" id="NHTK01005809">
    <property type="protein sequence ID" value="PPQ73577.1"/>
    <property type="molecule type" value="Genomic_DNA"/>
</dbReference>
<dbReference type="InParanoid" id="A0A409W506"/>
<proteinExistence type="predicted"/>
<dbReference type="PANTHER" id="PTHR45831:SF2">
    <property type="entry name" value="LD24721P"/>
    <property type="match status" value="1"/>
</dbReference>
<dbReference type="InterPro" id="IPR036047">
    <property type="entry name" value="F-box-like_dom_sf"/>
</dbReference>
<reference evidence="4 5" key="1">
    <citation type="journal article" date="2018" name="Evol. Lett.">
        <title>Horizontal gene cluster transfer increased hallucinogenic mushroom diversity.</title>
        <authorList>
            <person name="Reynolds H.T."/>
            <person name="Vijayakumar V."/>
            <person name="Gluck-Thaler E."/>
            <person name="Korotkin H.B."/>
            <person name="Matheny P.B."/>
            <person name="Slot J.C."/>
        </authorList>
    </citation>
    <scope>NUCLEOTIDE SEQUENCE [LARGE SCALE GENOMIC DNA]</scope>
    <source>
        <strain evidence="4 5">2629</strain>
    </source>
</reference>
<dbReference type="Proteomes" id="UP000284842">
    <property type="component" value="Unassembled WGS sequence"/>
</dbReference>
<dbReference type="SUPFAM" id="SSF52047">
    <property type="entry name" value="RNI-like"/>
    <property type="match status" value="1"/>
</dbReference>
<dbReference type="GO" id="GO:0060090">
    <property type="term" value="F:molecular adaptor activity"/>
    <property type="evidence" value="ECO:0007669"/>
    <property type="project" value="TreeGrafter"/>
</dbReference>
<dbReference type="InterPro" id="IPR032675">
    <property type="entry name" value="LRR_dom_sf"/>
</dbReference>
<dbReference type="OrthoDB" id="2423701at2759"/>
<dbReference type="InterPro" id="IPR001810">
    <property type="entry name" value="F-box_dom"/>
</dbReference>
<comment type="caution">
    <text evidence="4">The sequence shown here is derived from an EMBL/GenBank/DDBJ whole genome shotgun (WGS) entry which is preliminary data.</text>
</comment>
<dbReference type="PANTHER" id="PTHR45831">
    <property type="entry name" value="LD24721P"/>
    <property type="match status" value="1"/>
</dbReference>
<evidence type="ECO:0000259" key="3">
    <source>
        <dbReference type="PROSITE" id="PS50181"/>
    </source>
</evidence>
<sequence>MSKKPFQEGLKHFKLGKYSESIEQLTLAIQALKESEVNAYLIYDTRSAAYAKLGNNKAALIDARKTIQIAPERWQGYARAARLFLAVDKIDASLSMITLALQRLKDGDEERKSSLLALRTQVEERQLAMERRQKRLTNHISKLPVELLTEVFQTLVTEDSAALIPLLHVCTHWRQILKFSPRFWSILILGRKKPKEKAAQWIKYSKGRIRELKVKPGLSSATNWPSESLRGLKWDSLSKCELHQWSISSYLHSISQPGAITNLTSLFIDCDPYEPDFDKGFVFAANPQLQHLALHNVPLRSIVPEDDINLSQLLSLSLNNCDLDGPLLHRIVSCASNLQTLQLEFSKITQLVTPADVPSLILPNLSTLHLRCLRSNMFASTDLPSLRILRLYDIVDSVLLARLDAWSHSIKLTELALTGTPIQPPALLRILQASTELQKLEVCKRDNLMNDILTQLSGPAPPTSTQNLTSSTSVSVPVMCPLLTDVNFSDCKDVRTGPLVKFIKSRHPEFISPEIASSGTVVKPVQSLVINGCHLVDAEWLEWMRTKVPRVSCIYMKKSTKFR</sequence>
<dbReference type="InterPro" id="IPR047150">
    <property type="entry name" value="SGT"/>
</dbReference>
<dbReference type="AlphaFoldDB" id="A0A409W506"/>
<dbReference type="SUPFAM" id="SSF48452">
    <property type="entry name" value="TPR-like"/>
    <property type="match status" value="1"/>
</dbReference>
<evidence type="ECO:0000313" key="4">
    <source>
        <dbReference type="EMBL" id="PPQ73577.1"/>
    </source>
</evidence>
<keyword evidence="2" id="KW-0802">TPR repeat</keyword>
<dbReference type="Gene3D" id="1.20.1280.50">
    <property type="match status" value="1"/>
</dbReference>
<dbReference type="Pfam" id="PF00646">
    <property type="entry name" value="F-box"/>
    <property type="match status" value="1"/>
</dbReference>
<dbReference type="GO" id="GO:0072380">
    <property type="term" value="C:TRC complex"/>
    <property type="evidence" value="ECO:0007669"/>
    <property type="project" value="TreeGrafter"/>
</dbReference>
<feature type="domain" description="F-box" evidence="3">
    <location>
        <begin position="137"/>
        <end position="187"/>
    </location>
</feature>
<dbReference type="Gene3D" id="3.80.10.10">
    <property type="entry name" value="Ribonuclease Inhibitor"/>
    <property type="match status" value="1"/>
</dbReference>
<accession>A0A409W506</accession>
<dbReference type="GO" id="GO:0006620">
    <property type="term" value="P:post-translational protein targeting to endoplasmic reticulum membrane"/>
    <property type="evidence" value="ECO:0007669"/>
    <property type="project" value="TreeGrafter"/>
</dbReference>
<gene>
    <name evidence="4" type="ORF">CVT24_007463</name>
</gene>
<dbReference type="PROSITE" id="PS50181">
    <property type="entry name" value="FBOX"/>
    <property type="match status" value="1"/>
</dbReference>
<dbReference type="SUPFAM" id="SSF81383">
    <property type="entry name" value="F-box domain"/>
    <property type="match status" value="1"/>
</dbReference>
<organism evidence="4 5">
    <name type="scientific">Panaeolus cyanescens</name>
    <dbReference type="NCBI Taxonomy" id="181874"/>
    <lineage>
        <taxon>Eukaryota</taxon>
        <taxon>Fungi</taxon>
        <taxon>Dikarya</taxon>
        <taxon>Basidiomycota</taxon>
        <taxon>Agaricomycotina</taxon>
        <taxon>Agaricomycetes</taxon>
        <taxon>Agaricomycetidae</taxon>
        <taxon>Agaricales</taxon>
        <taxon>Agaricineae</taxon>
        <taxon>Galeropsidaceae</taxon>
        <taxon>Panaeolus</taxon>
    </lineage>
</organism>